<evidence type="ECO:0000259" key="1">
    <source>
        <dbReference type="Pfam" id="PF00668"/>
    </source>
</evidence>
<dbReference type="InterPro" id="IPR023213">
    <property type="entry name" value="CAT-like_dom_sf"/>
</dbReference>
<dbReference type="Pfam" id="PF00668">
    <property type="entry name" value="Condensation"/>
    <property type="match status" value="1"/>
</dbReference>
<organism evidence="2">
    <name type="scientific">Streptomyces sp. SID7499</name>
    <dbReference type="NCBI Taxonomy" id="2706086"/>
    <lineage>
        <taxon>Bacteria</taxon>
        <taxon>Bacillati</taxon>
        <taxon>Actinomycetota</taxon>
        <taxon>Actinomycetes</taxon>
        <taxon>Kitasatosporales</taxon>
        <taxon>Streptomycetaceae</taxon>
        <taxon>Streptomyces</taxon>
    </lineage>
</organism>
<dbReference type="SUPFAM" id="SSF52777">
    <property type="entry name" value="CoA-dependent acyltransferases"/>
    <property type="match status" value="1"/>
</dbReference>
<accession>A0A6G3XYE8</accession>
<name>A0A6G3XYE8_9ACTN</name>
<proteinExistence type="predicted"/>
<comment type="caution">
    <text evidence="2">The sequence shown here is derived from an EMBL/GenBank/DDBJ whole genome shotgun (WGS) entry which is preliminary data.</text>
</comment>
<dbReference type="InterPro" id="IPR001242">
    <property type="entry name" value="Condensation_dom"/>
</dbReference>
<feature type="non-terminal residue" evidence="2">
    <location>
        <position position="112"/>
    </location>
</feature>
<reference evidence="2" key="1">
    <citation type="submission" date="2020-01" db="EMBL/GenBank/DDBJ databases">
        <title>Insect and environment-associated Actinomycetes.</title>
        <authorList>
            <person name="Currrie C."/>
            <person name="Chevrette M."/>
            <person name="Carlson C."/>
            <person name="Stubbendieck R."/>
            <person name="Wendt-Pienkowski E."/>
        </authorList>
    </citation>
    <scope>NUCLEOTIDE SEQUENCE</scope>
    <source>
        <strain evidence="2">SID7499</strain>
    </source>
</reference>
<dbReference type="Gene3D" id="3.30.559.10">
    <property type="entry name" value="Chloramphenicol acetyltransferase-like domain"/>
    <property type="match status" value="1"/>
</dbReference>
<feature type="non-terminal residue" evidence="2">
    <location>
        <position position="1"/>
    </location>
</feature>
<dbReference type="AlphaFoldDB" id="A0A6G3XYE8"/>
<gene>
    <name evidence="2" type="ORF">G3M58_92285</name>
</gene>
<dbReference type="EMBL" id="JAAGMN010009977">
    <property type="protein sequence ID" value="NEE22826.1"/>
    <property type="molecule type" value="Genomic_DNA"/>
</dbReference>
<evidence type="ECO:0000313" key="2">
    <source>
        <dbReference type="EMBL" id="NEE22826.1"/>
    </source>
</evidence>
<sequence>PVVALLSGTPAGELAAQLHDGLTALVLADTPGGTPGAVELHSDERQYPLTQNQKALWFLKHLNPDGYAYNIGGAVEVNVALEPDLMFEAVRRLIARHPALRTNFLLVDGQAV</sequence>
<feature type="domain" description="Condensation" evidence="1">
    <location>
        <begin position="44"/>
        <end position="107"/>
    </location>
</feature>
<protein>
    <recommendedName>
        <fullName evidence="1">Condensation domain-containing protein</fullName>
    </recommendedName>
</protein>
<dbReference type="GO" id="GO:0008610">
    <property type="term" value="P:lipid biosynthetic process"/>
    <property type="evidence" value="ECO:0007669"/>
    <property type="project" value="UniProtKB-ARBA"/>
</dbReference>
<dbReference type="GO" id="GO:0003824">
    <property type="term" value="F:catalytic activity"/>
    <property type="evidence" value="ECO:0007669"/>
    <property type="project" value="InterPro"/>
</dbReference>